<reference evidence="2" key="2">
    <citation type="journal article" date="2015" name="Data Brief">
        <title>Shoot transcriptome of the giant reed, Arundo donax.</title>
        <authorList>
            <person name="Barrero R.A."/>
            <person name="Guerrero F.D."/>
            <person name="Moolhuijzen P."/>
            <person name="Goolsby J.A."/>
            <person name="Tidwell J."/>
            <person name="Bellgard S.E."/>
            <person name="Bellgard M.I."/>
        </authorList>
    </citation>
    <scope>NUCLEOTIDE SEQUENCE</scope>
    <source>
        <tissue evidence="2">Shoot tissue taken approximately 20 cm above the soil surface</tissue>
    </source>
</reference>
<feature type="region of interest" description="Disordered" evidence="1">
    <location>
        <begin position="48"/>
        <end position="68"/>
    </location>
</feature>
<organism evidence="2">
    <name type="scientific">Arundo donax</name>
    <name type="common">Giant reed</name>
    <name type="synonym">Donax arundinaceus</name>
    <dbReference type="NCBI Taxonomy" id="35708"/>
    <lineage>
        <taxon>Eukaryota</taxon>
        <taxon>Viridiplantae</taxon>
        <taxon>Streptophyta</taxon>
        <taxon>Embryophyta</taxon>
        <taxon>Tracheophyta</taxon>
        <taxon>Spermatophyta</taxon>
        <taxon>Magnoliopsida</taxon>
        <taxon>Liliopsida</taxon>
        <taxon>Poales</taxon>
        <taxon>Poaceae</taxon>
        <taxon>PACMAD clade</taxon>
        <taxon>Arundinoideae</taxon>
        <taxon>Arundineae</taxon>
        <taxon>Arundo</taxon>
    </lineage>
</organism>
<dbReference type="EMBL" id="GBRH01219446">
    <property type="protein sequence ID" value="JAD78449.1"/>
    <property type="molecule type" value="Transcribed_RNA"/>
</dbReference>
<accession>A0A0A9CQ25</accession>
<evidence type="ECO:0000256" key="1">
    <source>
        <dbReference type="SAM" id="MobiDB-lite"/>
    </source>
</evidence>
<sequence>MSISSSPPANVRAFSSSNRLIDKATFFSLSTSEELYLCSSLMCSSGFTSSSFTNSSSSSLPATSSLNS</sequence>
<name>A0A0A9CQ25_ARUDO</name>
<proteinExistence type="predicted"/>
<dbReference type="AlphaFoldDB" id="A0A0A9CQ25"/>
<reference evidence="2" key="1">
    <citation type="submission" date="2014-09" db="EMBL/GenBank/DDBJ databases">
        <authorList>
            <person name="Magalhaes I.L.F."/>
            <person name="Oliveira U."/>
            <person name="Santos F.R."/>
            <person name="Vidigal T.H.D.A."/>
            <person name="Brescovit A.D."/>
            <person name="Santos A.J."/>
        </authorList>
    </citation>
    <scope>NUCLEOTIDE SEQUENCE</scope>
    <source>
        <tissue evidence="2">Shoot tissue taken approximately 20 cm above the soil surface</tissue>
    </source>
</reference>
<protein>
    <submittedName>
        <fullName evidence="2">CHR928</fullName>
    </submittedName>
</protein>
<evidence type="ECO:0000313" key="2">
    <source>
        <dbReference type="EMBL" id="JAD78449.1"/>
    </source>
</evidence>